<keyword evidence="7" id="KW-0808">Transferase</keyword>
<protein>
    <recommendedName>
        <fullName evidence="4">Calmodulin-lysine N-methyltransferase</fullName>
        <ecNumber evidence="3">2.1.1.60</ecNumber>
    </recommendedName>
</protein>
<keyword evidence="6" id="KW-0489">Methyltransferase</keyword>
<dbReference type="PANTHER" id="PTHR13539">
    <property type="entry name" value="CALMODULIN-LYSINE N-METHYLTRANSFERASE"/>
    <property type="match status" value="1"/>
</dbReference>
<dbReference type="Pfam" id="PF10294">
    <property type="entry name" value="Methyltransf_16"/>
    <property type="match status" value="1"/>
</dbReference>
<keyword evidence="10" id="KW-1185">Reference proteome</keyword>
<gene>
    <name evidence="9" type="ORF">F0562_006877</name>
</gene>
<dbReference type="EMBL" id="CM018043">
    <property type="protein sequence ID" value="KAA8531981.1"/>
    <property type="molecule type" value="Genomic_DNA"/>
</dbReference>
<dbReference type="InterPro" id="IPR019410">
    <property type="entry name" value="Methyltransf_16"/>
</dbReference>
<evidence type="ECO:0000256" key="8">
    <source>
        <dbReference type="ARBA" id="ARBA00023242"/>
    </source>
</evidence>
<dbReference type="Gene3D" id="3.40.50.150">
    <property type="entry name" value="Vaccinia Virus protein VP39"/>
    <property type="match status" value="1"/>
</dbReference>
<accession>A0A5J5ASG0</accession>
<keyword evidence="5" id="KW-0963">Cytoplasm</keyword>
<dbReference type="InterPro" id="IPR029063">
    <property type="entry name" value="SAM-dependent_MTases_sf"/>
</dbReference>
<organism evidence="9 10">
    <name type="scientific">Nyssa sinensis</name>
    <dbReference type="NCBI Taxonomy" id="561372"/>
    <lineage>
        <taxon>Eukaryota</taxon>
        <taxon>Viridiplantae</taxon>
        <taxon>Streptophyta</taxon>
        <taxon>Embryophyta</taxon>
        <taxon>Tracheophyta</taxon>
        <taxon>Spermatophyta</taxon>
        <taxon>Magnoliopsida</taxon>
        <taxon>eudicotyledons</taxon>
        <taxon>Gunneridae</taxon>
        <taxon>Pentapetalae</taxon>
        <taxon>asterids</taxon>
        <taxon>Cornales</taxon>
        <taxon>Nyssaceae</taxon>
        <taxon>Nyssa</taxon>
    </lineage>
</organism>
<evidence type="ECO:0000256" key="2">
    <source>
        <dbReference type="ARBA" id="ARBA00004496"/>
    </source>
</evidence>
<dbReference type="GO" id="GO:0018025">
    <property type="term" value="F:calmodulin-lysine N-methyltransferase activity"/>
    <property type="evidence" value="ECO:0007669"/>
    <property type="project" value="UniProtKB-EC"/>
</dbReference>
<dbReference type="OrthoDB" id="413520at2759"/>
<dbReference type="GO" id="GO:0032259">
    <property type="term" value="P:methylation"/>
    <property type="evidence" value="ECO:0007669"/>
    <property type="project" value="UniProtKB-KW"/>
</dbReference>
<evidence type="ECO:0000256" key="5">
    <source>
        <dbReference type="ARBA" id="ARBA00022490"/>
    </source>
</evidence>
<reference evidence="9 10" key="1">
    <citation type="submission" date="2019-09" db="EMBL/GenBank/DDBJ databases">
        <title>A chromosome-level genome assembly of the Chinese tupelo Nyssa sinensis.</title>
        <authorList>
            <person name="Yang X."/>
            <person name="Kang M."/>
            <person name="Yang Y."/>
            <person name="Xiong H."/>
            <person name="Wang M."/>
            <person name="Zhang Z."/>
            <person name="Wang Z."/>
            <person name="Wu H."/>
            <person name="Ma T."/>
            <person name="Liu J."/>
            <person name="Xi Z."/>
        </authorList>
    </citation>
    <scope>NUCLEOTIDE SEQUENCE [LARGE SCALE GENOMIC DNA]</scope>
    <source>
        <strain evidence="9">J267</strain>
        <tissue evidence="9">Leaf</tissue>
    </source>
</reference>
<name>A0A5J5ASG0_9ASTE</name>
<evidence type="ECO:0000313" key="9">
    <source>
        <dbReference type="EMBL" id="KAA8531981.1"/>
    </source>
</evidence>
<evidence type="ECO:0000256" key="3">
    <source>
        <dbReference type="ARBA" id="ARBA00011914"/>
    </source>
</evidence>
<dbReference type="AlphaFoldDB" id="A0A5J5ASG0"/>
<comment type="subcellular location">
    <subcellularLocation>
        <location evidence="2">Cytoplasm</location>
    </subcellularLocation>
    <subcellularLocation>
        <location evidence="1">Nucleus</location>
    </subcellularLocation>
</comment>
<dbReference type="GO" id="GO:0005737">
    <property type="term" value="C:cytoplasm"/>
    <property type="evidence" value="ECO:0007669"/>
    <property type="project" value="UniProtKB-SubCell"/>
</dbReference>
<dbReference type="InterPro" id="IPR025800">
    <property type="entry name" value="CaM-Lys-N-MeTrfase"/>
</dbReference>
<evidence type="ECO:0000256" key="6">
    <source>
        <dbReference type="ARBA" id="ARBA00022603"/>
    </source>
</evidence>
<evidence type="ECO:0000313" key="10">
    <source>
        <dbReference type="Proteomes" id="UP000325577"/>
    </source>
</evidence>
<evidence type="ECO:0000256" key="1">
    <source>
        <dbReference type="ARBA" id="ARBA00004123"/>
    </source>
</evidence>
<dbReference type="GO" id="GO:0005634">
    <property type="term" value="C:nucleus"/>
    <property type="evidence" value="ECO:0007669"/>
    <property type="project" value="UniProtKB-SubCell"/>
</dbReference>
<sequence>MERPATTIASLRRDQHFSAVLHSFLYTYANIGRALASQSVSVVISDGTLKQSIHSINANSSPWGGTKVKSRMLRWNQEEMSDASSTFDLIVTSDCTFFKEFHQGLGQL</sequence>
<dbReference type="EC" id="2.1.1.60" evidence="3"/>
<evidence type="ECO:0000256" key="7">
    <source>
        <dbReference type="ARBA" id="ARBA00022679"/>
    </source>
</evidence>
<dbReference type="Proteomes" id="UP000325577">
    <property type="component" value="Linkage Group LG2"/>
</dbReference>
<evidence type="ECO:0000256" key="4">
    <source>
        <dbReference type="ARBA" id="ARBA00020594"/>
    </source>
</evidence>
<proteinExistence type="predicted"/>
<dbReference type="PANTHER" id="PTHR13539:SF3">
    <property type="entry name" value="CALMODULIN-LYSINE N-METHYLTRANSFERASE"/>
    <property type="match status" value="1"/>
</dbReference>
<keyword evidence="8" id="KW-0539">Nucleus</keyword>